<sequence length="116" mass="13748">MEQFIYPTLTAFFAALITWFFSRPKTKVEVKSIDIDNEVKSASFYQNLLDDSKKRLDECLEVIETQNKRIAERDKIILEQDSEKRELQKRLSDLIDEIELLTSELRKYKQLNGKQS</sequence>
<dbReference type="RefSeq" id="WP_127822270.1">
    <property type="nucleotide sequence ID" value="NZ_RWGX02000014.1"/>
</dbReference>
<dbReference type="EMBL" id="RWGX01000006">
    <property type="protein sequence ID" value="RVU86712.1"/>
    <property type="molecule type" value="Genomic_DNA"/>
</dbReference>
<gene>
    <name evidence="5" type="ORF">EJB19_11505</name>
    <name evidence="4" type="ORF">EJB19_14035</name>
    <name evidence="3" type="ORF">EJB19_14180</name>
</gene>
<evidence type="ECO:0000256" key="2">
    <source>
        <dbReference type="SAM" id="Phobius"/>
    </source>
</evidence>
<dbReference type="EMBL" id="RWGX01000005">
    <property type="protein sequence ID" value="RVU87411.1"/>
    <property type="molecule type" value="Genomic_DNA"/>
</dbReference>
<evidence type="ECO:0000256" key="1">
    <source>
        <dbReference type="SAM" id="Coils"/>
    </source>
</evidence>
<protein>
    <submittedName>
        <fullName evidence="3">Uncharacterized protein</fullName>
    </submittedName>
</protein>
<keyword evidence="2" id="KW-0472">Membrane</keyword>
<keyword evidence="2" id="KW-1133">Transmembrane helix</keyword>
<keyword evidence="1" id="KW-0175">Coiled coil</keyword>
<organism evidence="3">
    <name type="scientific">Flavobacterium columnare</name>
    <dbReference type="NCBI Taxonomy" id="996"/>
    <lineage>
        <taxon>Bacteria</taxon>
        <taxon>Pseudomonadati</taxon>
        <taxon>Bacteroidota</taxon>
        <taxon>Flavobacteriia</taxon>
        <taxon>Flavobacteriales</taxon>
        <taxon>Flavobacteriaceae</taxon>
        <taxon>Flavobacterium</taxon>
    </lineage>
</organism>
<feature type="coiled-coil region" evidence="1">
    <location>
        <begin position="77"/>
        <end position="111"/>
    </location>
</feature>
<evidence type="ECO:0000313" key="3">
    <source>
        <dbReference type="EMBL" id="RVU86712.1"/>
    </source>
</evidence>
<dbReference type="EMBL" id="RWGX01000004">
    <property type="protein sequence ID" value="RVU88746.1"/>
    <property type="molecule type" value="Genomic_DNA"/>
</dbReference>
<name>A0AA94JM12_9FLAO</name>
<accession>A0AA94JM12</accession>
<reference evidence="3" key="1">
    <citation type="submission" date="2018-12" db="EMBL/GenBank/DDBJ databases">
        <title>Draft genome sequence of Flaovobacterium columnare BGFS27 isolated from channel catfish in Alabama.</title>
        <authorList>
            <person name="Cai W."/>
            <person name="Arias C."/>
        </authorList>
    </citation>
    <scope>NUCLEOTIDE SEQUENCE [LARGE SCALE GENOMIC DNA]</scope>
    <source>
        <strain evidence="3">BGFS27</strain>
    </source>
</reference>
<comment type="caution">
    <text evidence="3">The sequence shown here is derived from an EMBL/GenBank/DDBJ whole genome shotgun (WGS) entry which is preliminary data.</text>
</comment>
<evidence type="ECO:0000313" key="4">
    <source>
        <dbReference type="EMBL" id="RVU87411.1"/>
    </source>
</evidence>
<dbReference type="AlphaFoldDB" id="A0AA94JM12"/>
<evidence type="ECO:0000313" key="5">
    <source>
        <dbReference type="EMBL" id="RVU88746.1"/>
    </source>
</evidence>
<keyword evidence="2" id="KW-0812">Transmembrane</keyword>
<proteinExistence type="predicted"/>
<feature type="transmembrane region" description="Helical" evidence="2">
    <location>
        <begin position="6"/>
        <end position="22"/>
    </location>
</feature>